<evidence type="ECO:0000256" key="1">
    <source>
        <dbReference type="ARBA" id="ARBA00022722"/>
    </source>
</evidence>
<dbReference type="KEGG" id="vg:24608641"/>
<gene>
    <name evidence="3" type="ORF">CPT_Seurat30</name>
</gene>
<evidence type="ECO:0000313" key="4">
    <source>
        <dbReference type="Proteomes" id="UP000030205"/>
    </source>
</evidence>
<name>A0A0A0RW10_9CAUD</name>
<dbReference type="GO" id="GO:0016787">
    <property type="term" value="F:hydrolase activity"/>
    <property type="evidence" value="ECO:0007669"/>
    <property type="project" value="UniProtKB-KW"/>
</dbReference>
<dbReference type="GeneID" id="24608641"/>
<accession>A0A0A0RW10</accession>
<sequence>MRTDAIGFFWQDLPPEPKAKKEKVKRLPPERTWERPDYLPNLEEARNFQYNLYTQDELIQAWINREPLVYDIECYPNYFLIAFRGVRTKKVVYFEMYHGCSLNCLLLNWVMTNFLIVSFNGNGYDMPIATLALNGCSNAQLKDATDKIIVEDWRPSDVLKSYRLKRMQNVNHIDIMEVLPGSGGLKQYGGRVHTRRMQDLPFKPNTMLTQDQMLIVRWYCINDLVQTEECFIALQEPIHLREIMSQEYGVDLRSRSDAQIAEDVIKHEIQALTGVRPQRPQVYPGTKYAYNIPDFIRFQTPLMNSVLDIVRDCRFIVSDNGGVSLPPALTGLEIKIADGVYRMGIGGLHSSEECAGHGKEPGIKKRDIDVTSYYPSIILNQGLYPEQLGPAFLRVYKSIVDRRIAAKHSGDKNTANTLKIVINGSFGKLGSMWSVLYAPQLLIQVTLTGQLSLLMLIEAFELNGVKVISANTDGIVVKYPDHMQDFVDNMIKWWESVTGFEMESNYYDKLYSANVNNYVAVKEPDEEGNVEIKRKGWFAKTGLQKNCTGEIIMEAVCECLAHGTPVSRTIRNCNDIRKFIILRAVKGGAVWNGEFLGKVVRWYLSTNEETPEIIYANTGNRVAGSAGGVPIMTLPDKVPDDIDYDAYIAKAEKYLEDMGYA</sequence>
<evidence type="ECO:0000256" key="2">
    <source>
        <dbReference type="ARBA" id="ARBA00022801"/>
    </source>
</evidence>
<dbReference type="InterPro" id="IPR043502">
    <property type="entry name" value="DNA/RNA_pol_sf"/>
</dbReference>
<dbReference type="GO" id="GO:0004518">
    <property type="term" value="F:nuclease activity"/>
    <property type="evidence" value="ECO:0007669"/>
    <property type="project" value="UniProtKB-KW"/>
</dbReference>
<dbReference type="SUPFAM" id="SSF56672">
    <property type="entry name" value="DNA/RNA polymerases"/>
    <property type="match status" value="1"/>
</dbReference>
<dbReference type="InterPro" id="IPR023211">
    <property type="entry name" value="DNA_pol_palm_dom_sf"/>
</dbReference>
<protein>
    <submittedName>
        <fullName evidence="3">DNA polymerase</fullName>
    </submittedName>
</protein>
<keyword evidence="2" id="KW-0378">Hydrolase</keyword>
<dbReference type="Proteomes" id="UP000030205">
    <property type="component" value="Segment"/>
</dbReference>
<proteinExistence type="predicted"/>
<organism evidence="3 4">
    <name type="scientific">Escherichia phage Seurat</name>
    <dbReference type="NCBI Taxonomy" id="1540098"/>
    <lineage>
        <taxon>Viruses</taxon>
        <taxon>Duplodnaviria</taxon>
        <taxon>Heunggongvirae</taxon>
        <taxon>Uroviricota</taxon>
        <taxon>Caudoviricetes</taxon>
        <taxon>Queuovirinae</taxon>
        <taxon>Seuratvirus</taxon>
        <taxon>Seuratvirus seurat</taxon>
    </lineage>
</organism>
<reference evidence="3 4" key="1">
    <citation type="submission" date="2014-07" db="EMBL/GenBank/DDBJ databases">
        <title>The Complete Genome of Enterotoxigenic Escherichia coli Siphophage Seurat.</title>
        <authorList>
            <person name="Doan D.P."/>
            <person name="Lessor L.E."/>
            <person name="Hernandez A.C."/>
            <person name="Everett G.F.K."/>
        </authorList>
    </citation>
    <scope>NUCLEOTIDE SEQUENCE [LARGE SCALE GENOMIC DNA]</scope>
</reference>
<dbReference type="EMBL" id="KM236243">
    <property type="protein sequence ID" value="AIW03893.1"/>
    <property type="molecule type" value="Genomic_DNA"/>
</dbReference>
<dbReference type="RefSeq" id="YP_009151974.1">
    <property type="nucleotide sequence ID" value="NC_027378.1"/>
</dbReference>
<evidence type="ECO:0000313" key="3">
    <source>
        <dbReference type="EMBL" id="AIW03893.1"/>
    </source>
</evidence>
<dbReference type="OrthoDB" id="3536at10239"/>
<keyword evidence="1" id="KW-0540">Nuclease</keyword>
<dbReference type="Gene3D" id="3.90.1600.10">
    <property type="entry name" value="Palm domain of DNA polymerase"/>
    <property type="match status" value="1"/>
</dbReference>
<keyword evidence="4" id="KW-1185">Reference proteome</keyword>